<evidence type="ECO:0000313" key="8">
    <source>
        <dbReference type="Proteomes" id="UP001287282"/>
    </source>
</evidence>
<gene>
    <name evidence="7" type="ORF">RYX56_08740</name>
</gene>
<comment type="subcellular location">
    <subcellularLocation>
        <location evidence="1">Membrane</location>
        <topology evidence="1">Multi-pass membrane protein</topology>
    </subcellularLocation>
</comment>
<feature type="transmembrane region" description="Helical" evidence="5">
    <location>
        <begin position="98"/>
        <end position="120"/>
    </location>
</feature>
<comment type="caution">
    <text evidence="7">The sequence shown here is derived from an EMBL/GenBank/DDBJ whole genome shotgun (WGS) entry which is preliminary data.</text>
</comment>
<organism evidence="7 8">
    <name type="scientific">Alkalihalophilus lindianensis</name>
    <dbReference type="NCBI Taxonomy" id="1630542"/>
    <lineage>
        <taxon>Bacteria</taxon>
        <taxon>Bacillati</taxon>
        <taxon>Bacillota</taxon>
        <taxon>Bacilli</taxon>
        <taxon>Bacillales</taxon>
        <taxon>Bacillaceae</taxon>
        <taxon>Alkalihalophilus</taxon>
    </lineage>
</organism>
<feature type="transmembrane region" description="Helical" evidence="5">
    <location>
        <begin position="289"/>
        <end position="312"/>
    </location>
</feature>
<evidence type="ECO:0000259" key="6">
    <source>
        <dbReference type="Pfam" id="PF00916"/>
    </source>
</evidence>
<accession>A0ABU3X988</accession>
<keyword evidence="3 5" id="KW-1133">Transmembrane helix</keyword>
<dbReference type="Pfam" id="PF00916">
    <property type="entry name" value="Sulfate_transp"/>
    <property type="match status" value="1"/>
</dbReference>
<feature type="transmembrane region" description="Helical" evidence="5">
    <location>
        <begin position="73"/>
        <end position="92"/>
    </location>
</feature>
<protein>
    <submittedName>
        <fullName evidence="7">SulP family inorganic anion transporter</fullName>
    </submittedName>
</protein>
<keyword evidence="2 5" id="KW-0812">Transmembrane</keyword>
<evidence type="ECO:0000256" key="3">
    <source>
        <dbReference type="ARBA" id="ARBA00022989"/>
    </source>
</evidence>
<feature type="transmembrane region" description="Helical" evidence="5">
    <location>
        <begin position="132"/>
        <end position="154"/>
    </location>
</feature>
<dbReference type="PANTHER" id="PTHR11814">
    <property type="entry name" value="SULFATE TRANSPORTER"/>
    <property type="match status" value="1"/>
</dbReference>
<name>A0ABU3X988_9BACI</name>
<dbReference type="RefSeq" id="WP_317121685.1">
    <property type="nucleotide sequence ID" value="NZ_JAWJBA010000002.1"/>
</dbReference>
<dbReference type="InterPro" id="IPR001902">
    <property type="entry name" value="SLC26A/SulP_fam"/>
</dbReference>
<feature type="transmembrane region" description="Helical" evidence="5">
    <location>
        <begin position="207"/>
        <end position="229"/>
    </location>
</feature>
<feature type="transmembrane region" description="Helical" evidence="5">
    <location>
        <begin position="49"/>
        <end position="66"/>
    </location>
</feature>
<sequence>MFREMIPLANQLSTYQKNDLMKDLYAAIMVSSLLVPQSMAYAILAGLPAVYGFYTAIFPLLIYGIFGASRQLSVGPVAVLSIMVFSTISVIAPIGSPLYLQLIFMTTLLVGLLQMILSVCRAGSLIRFIPPQVMSGFTIALALTIILNQLQYIGNVPFNKELPFLLASIDLIRSINSIDLATVLFSFFLFIIYFITRHTNSKLPATIWIIVIGLLVTYLLSFDTKGLVVVGDIPNTLPPYTLPSVLVEYLPIILPLAGMLALIGYMESVAMINHLNRKKHEKIKPNQELFTLGLANTVGSCLCCLPVAGAFSRSAVNADAGAKSGLASLFTAAFLLIILLFFTKVFAYLPMAALAIIIIVAAVRLIDVNILRGRGMSRGGYRLFGITLISCVAFGLIEGFLTGVILAWVFREGK</sequence>
<feature type="transmembrane region" description="Helical" evidence="5">
    <location>
        <begin position="249"/>
        <end position="268"/>
    </location>
</feature>
<evidence type="ECO:0000256" key="5">
    <source>
        <dbReference type="SAM" id="Phobius"/>
    </source>
</evidence>
<feature type="transmembrane region" description="Helical" evidence="5">
    <location>
        <begin position="347"/>
        <end position="366"/>
    </location>
</feature>
<proteinExistence type="predicted"/>
<evidence type="ECO:0000256" key="1">
    <source>
        <dbReference type="ARBA" id="ARBA00004141"/>
    </source>
</evidence>
<dbReference type="InterPro" id="IPR011547">
    <property type="entry name" value="SLC26A/SulP_dom"/>
</dbReference>
<feature type="domain" description="SLC26A/SulP transporter" evidence="6">
    <location>
        <begin position="20"/>
        <end position="369"/>
    </location>
</feature>
<keyword evidence="4 5" id="KW-0472">Membrane</keyword>
<feature type="transmembrane region" description="Helical" evidence="5">
    <location>
        <begin position="324"/>
        <end position="342"/>
    </location>
</feature>
<evidence type="ECO:0000256" key="4">
    <source>
        <dbReference type="ARBA" id="ARBA00023136"/>
    </source>
</evidence>
<feature type="transmembrane region" description="Helical" evidence="5">
    <location>
        <begin position="24"/>
        <end position="43"/>
    </location>
</feature>
<feature type="transmembrane region" description="Helical" evidence="5">
    <location>
        <begin position="174"/>
        <end position="195"/>
    </location>
</feature>
<reference evidence="7 8" key="1">
    <citation type="submission" date="2023-10" db="EMBL/GenBank/DDBJ databases">
        <title>Screening of Alkalihalobacillus lindianensis BZ-TG-R113 and Its Alleviation of Salt Stress on Rapeseed Growth.</title>
        <authorList>
            <person name="Zhao B."/>
            <person name="Guo T."/>
        </authorList>
    </citation>
    <scope>NUCLEOTIDE SEQUENCE [LARGE SCALE GENOMIC DNA]</scope>
    <source>
        <strain evidence="7 8">BZ-TG-R113</strain>
    </source>
</reference>
<evidence type="ECO:0000313" key="7">
    <source>
        <dbReference type="EMBL" id="MDV2684456.1"/>
    </source>
</evidence>
<keyword evidence="8" id="KW-1185">Reference proteome</keyword>
<dbReference type="Proteomes" id="UP001287282">
    <property type="component" value="Unassembled WGS sequence"/>
</dbReference>
<dbReference type="EMBL" id="JAWJBA010000002">
    <property type="protein sequence ID" value="MDV2684456.1"/>
    <property type="molecule type" value="Genomic_DNA"/>
</dbReference>
<feature type="transmembrane region" description="Helical" evidence="5">
    <location>
        <begin position="386"/>
        <end position="410"/>
    </location>
</feature>
<evidence type="ECO:0000256" key="2">
    <source>
        <dbReference type="ARBA" id="ARBA00022692"/>
    </source>
</evidence>